<dbReference type="SUPFAM" id="SSF46785">
    <property type="entry name" value="Winged helix' DNA-binding domain"/>
    <property type="match status" value="1"/>
</dbReference>
<proteinExistence type="predicted"/>
<dbReference type="InterPro" id="IPR008920">
    <property type="entry name" value="TF_FadR/GntR_C"/>
</dbReference>
<dbReference type="PANTHER" id="PTHR43537">
    <property type="entry name" value="TRANSCRIPTIONAL REGULATOR, GNTR FAMILY"/>
    <property type="match status" value="1"/>
</dbReference>
<evidence type="ECO:0000259" key="4">
    <source>
        <dbReference type="PROSITE" id="PS50949"/>
    </source>
</evidence>
<dbReference type="GO" id="GO:0003700">
    <property type="term" value="F:DNA-binding transcription factor activity"/>
    <property type="evidence" value="ECO:0007669"/>
    <property type="project" value="InterPro"/>
</dbReference>
<dbReference type="InterPro" id="IPR011711">
    <property type="entry name" value="GntR_C"/>
</dbReference>
<keyword evidence="3" id="KW-0804">Transcription</keyword>
<dbReference type="AlphaFoldDB" id="A0A6A1R6Z9"/>
<dbReference type="Gene3D" id="1.20.120.530">
    <property type="entry name" value="GntR ligand-binding domain-like"/>
    <property type="match status" value="1"/>
</dbReference>
<accession>A0A6A1R6Z9</accession>
<dbReference type="RefSeq" id="WP_151042309.1">
    <property type="nucleotide sequence ID" value="NZ_CATYED010000007.1"/>
</dbReference>
<keyword evidence="2" id="KW-0238">DNA-binding</keyword>
<evidence type="ECO:0000256" key="3">
    <source>
        <dbReference type="ARBA" id="ARBA00023163"/>
    </source>
</evidence>
<dbReference type="Pfam" id="PF07729">
    <property type="entry name" value="FCD"/>
    <property type="match status" value="1"/>
</dbReference>
<dbReference type="PANTHER" id="PTHR43537:SF18">
    <property type="entry name" value="L-LACTATE DEHYDROGENASE OPERON REGULATORY PROTEIN-RELATED"/>
    <property type="match status" value="1"/>
</dbReference>
<dbReference type="SUPFAM" id="SSF48008">
    <property type="entry name" value="GntR ligand-binding domain-like"/>
    <property type="match status" value="1"/>
</dbReference>
<gene>
    <name evidence="5" type="ORF">F7P80_01730</name>
</gene>
<comment type="caution">
    <text evidence="5">The sequence shown here is derived from an EMBL/GenBank/DDBJ whole genome shotgun (WGS) entry which is preliminary data.</text>
</comment>
<feature type="domain" description="HTH gntR-type" evidence="4">
    <location>
        <begin position="1"/>
        <end position="69"/>
    </location>
</feature>
<evidence type="ECO:0000256" key="1">
    <source>
        <dbReference type="ARBA" id="ARBA00023015"/>
    </source>
</evidence>
<dbReference type="CDD" id="cd07377">
    <property type="entry name" value="WHTH_GntR"/>
    <property type="match status" value="1"/>
</dbReference>
<evidence type="ECO:0000256" key="2">
    <source>
        <dbReference type="ARBA" id="ARBA00023125"/>
    </source>
</evidence>
<dbReference type="InterPro" id="IPR036390">
    <property type="entry name" value="WH_DNA-bd_sf"/>
</dbReference>
<protein>
    <submittedName>
        <fullName evidence="5">FCD domain-containing protein</fullName>
    </submittedName>
</protein>
<reference evidence="5" key="1">
    <citation type="submission" date="2019-09" db="EMBL/GenBank/DDBJ databases">
        <title>Draft genome sequences of 48 bacterial type strains from the CCUG.</title>
        <authorList>
            <person name="Tunovic T."/>
            <person name="Pineiro-Iglesias B."/>
            <person name="Unosson C."/>
            <person name="Inganas E."/>
            <person name="Ohlen M."/>
            <person name="Cardew S."/>
            <person name="Jensie-Markopoulos S."/>
            <person name="Salva-Serra F."/>
            <person name="Jaen-Luchoro D."/>
            <person name="Karlsson R."/>
            <person name="Svensson-Stadler L."/>
            <person name="Chun J."/>
            <person name="Moore E."/>
        </authorList>
    </citation>
    <scope>NUCLEOTIDE SEQUENCE</scope>
    <source>
        <strain evidence="5">CCUG 15333</strain>
    </source>
</reference>
<dbReference type="InterPro" id="IPR000524">
    <property type="entry name" value="Tscrpt_reg_HTH_GntR"/>
</dbReference>
<keyword evidence="1" id="KW-0805">Transcription regulation</keyword>
<dbReference type="Pfam" id="PF00392">
    <property type="entry name" value="GntR"/>
    <property type="match status" value="1"/>
</dbReference>
<dbReference type="Gene3D" id="1.10.10.10">
    <property type="entry name" value="Winged helix-like DNA-binding domain superfamily/Winged helix DNA-binding domain"/>
    <property type="match status" value="1"/>
</dbReference>
<dbReference type="SMART" id="SM00345">
    <property type="entry name" value="HTH_GNTR"/>
    <property type="match status" value="1"/>
</dbReference>
<dbReference type="PROSITE" id="PS50949">
    <property type="entry name" value="HTH_GNTR"/>
    <property type="match status" value="1"/>
</dbReference>
<dbReference type="InterPro" id="IPR036388">
    <property type="entry name" value="WH-like_DNA-bd_sf"/>
</dbReference>
<name>A0A6A1R6Z9_9BURK</name>
<organism evidence="5">
    <name type="scientific">Comamonas kerstersii</name>
    <dbReference type="NCBI Taxonomy" id="225992"/>
    <lineage>
        <taxon>Bacteria</taxon>
        <taxon>Pseudomonadati</taxon>
        <taxon>Pseudomonadota</taxon>
        <taxon>Betaproteobacteria</taxon>
        <taxon>Burkholderiales</taxon>
        <taxon>Comamonadaceae</taxon>
        <taxon>Comamonas</taxon>
    </lineage>
</organism>
<dbReference type="GO" id="GO:0003677">
    <property type="term" value="F:DNA binding"/>
    <property type="evidence" value="ECO:0007669"/>
    <property type="project" value="UniProtKB-KW"/>
</dbReference>
<dbReference type="SMART" id="SM00895">
    <property type="entry name" value="FCD"/>
    <property type="match status" value="1"/>
</dbReference>
<sequence>MRISDQIAEQLYQLVQQRQLQPGQRLPAERQLAEEMKVSRTALREAIQKLSSQGILVSRAGAGTFVQTTVPHPIGGTLQAISALEPLIRTDAQYLYDVLETRESLEVSTAWYAAQRATDEDKQRLQRRFDELLHYQSIQDTESAARADARFHLCIAQASHNAVIVQVMGSLFELVLGTVAENRQRMFAQDSSDVLEHLTQHHYDLMQAILAGEAQQARSVMLVHLNFVRDKLMQADADAARQQRLNRLSLPH</sequence>
<dbReference type="PRINTS" id="PR00035">
    <property type="entry name" value="HTHGNTR"/>
</dbReference>
<dbReference type="EMBL" id="VZOT01000001">
    <property type="protein sequence ID" value="KAB0588654.1"/>
    <property type="molecule type" value="Genomic_DNA"/>
</dbReference>
<evidence type="ECO:0000313" key="5">
    <source>
        <dbReference type="EMBL" id="KAB0588654.1"/>
    </source>
</evidence>